<keyword evidence="2" id="KW-0121">Carboxypeptidase</keyword>
<dbReference type="InterPro" id="IPR023346">
    <property type="entry name" value="Lysozyme-like_dom_sf"/>
</dbReference>
<evidence type="ECO:0000259" key="9">
    <source>
        <dbReference type="Pfam" id="PF00912"/>
    </source>
</evidence>
<dbReference type="SUPFAM" id="SSF56601">
    <property type="entry name" value="beta-lactamase/transpeptidase-like"/>
    <property type="match status" value="2"/>
</dbReference>
<dbReference type="GO" id="GO:0030288">
    <property type="term" value="C:outer membrane-bounded periplasmic space"/>
    <property type="evidence" value="ECO:0007669"/>
    <property type="project" value="TreeGrafter"/>
</dbReference>
<dbReference type="EMBL" id="CP066681">
    <property type="protein sequence ID" value="QQG35799.1"/>
    <property type="molecule type" value="Genomic_DNA"/>
</dbReference>
<dbReference type="InterPro" id="IPR001264">
    <property type="entry name" value="Glyco_trans_51"/>
</dbReference>
<feature type="domain" description="Glycosyl transferase family 51" evidence="9">
    <location>
        <begin position="159"/>
        <end position="352"/>
    </location>
</feature>
<proteinExistence type="predicted"/>
<keyword evidence="3" id="KW-0378">Hydrolase</keyword>
<dbReference type="InterPro" id="IPR036950">
    <property type="entry name" value="PBP_transglycosylase"/>
</dbReference>
<dbReference type="GO" id="GO:0008955">
    <property type="term" value="F:peptidoglycan glycosyltransferase activity"/>
    <property type="evidence" value="ECO:0007669"/>
    <property type="project" value="UniProtKB-EC"/>
</dbReference>
<evidence type="ECO:0000256" key="8">
    <source>
        <dbReference type="ARBA" id="ARBA00049902"/>
    </source>
</evidence>
<dbReference type="PANTHER" id="PTHR32282:SF24">
    <property type="entry name" value="GLYCOSYL TRANSFERASE FAMILY 51 DOMAIN-CONTAINING PROTEIN"/>
    <property type="match status" value="1"/>
</dbReference>
<evidence type="ECO:0000313" key="10">
    <source>
        <dbReference type="EMBL" id="QQG35799.1"/>
    </source>
</evidence>
<accession>A0A7T5R1Q0</accession>
<dbReference type="Gene3D" id="1.10.3810.10">
    <property type="entry name" value="Biosynthetic peptidoglycan transglycosylase-like"/>
    <property type="match status" value="1"/>
</dbReference>
<protein>
    <recommendedName>
        <fullName evidence="7">peptidoglycan glycosyltransferase</fullName>
        <ecNumber evidence="7">2.4.99.28</ecNumber>
    </recommendedName>
</protein>
<evidence type="ECO:0000256" key="7">
    <source>
        <dbReference type="ARBA" id="ARBA00044770"/>
    </source>
</evidence>
<keyword evidence="3" id="KW-0645">Protease</keyword>
<gene>
    <name evidence="10" type="ORF">HYS17_09865</name>
</gene>
<evidence type="ECO:0000256" key="6">
    <source>
        <dbReference type="ARBA" id="ARBA00023268"/>
    </source>
</evidence>
<dbReference type="Gene3D" id="3.40.710.10">
    <property type="entry name" value="DD-peptidase/beta-lactamase superfamily"/>
    <property type="match status" value="1"/>
</dbReference>
<dbReference type="Proteomes" id="UP000595362">
    <property type="component" value="Chromosome"/>
</dbReference>
<evidence type="ECO:0000256" key="2">
    <source>
        <dbReference type="ARBA" id="ARBA00022645"/>
    </source>
</evidence>
<dbReference type="AlphaFoldDB" id="A0A7T5R1Q0"/>
<dbReference type="EC" id="2.4.99.28" evidence="7"/>
<comment type="pathway">
    <text evidence="1">Cell wall biogenesis; peptidoglycan biosynthesis.</text>
</comment>
<dbReference type="GO" id="GO:0004180">
    <property type="term" value="F:carboxypeptidase activity"/>
    <property type="evidence" value="ECO:0007669"/>
    <property type="project" value="UniProtKB-KW"/>
</dbReference>
<name>A0A7T5R1Q0_9BACT</name>
<dbReference type="SUPFAM" id="SSF53955">
    <property type="entry name" value="Lysozyme-like"/>
    <property type="match status" value="1"/>
</dbReference>
<organism evidence="10 11">
    <name type="scientific">Micavibrio aeruginosavorus</name>
    <dbReference type="NCBI Taxonomy" id="349221"/>
    <lineage>
        <taxon>Bacteria</taxon>
        <taxon>Pseudomonadati</taxon>
        <taxon>Bdellovibrionota</taxon>
        <taxon>Bdellovibrionia</taxon>
        <taxon>Bdellovibrionales</taxon>
        <taxon>Pseudobdellovibrionaceae</taxon>
        <taxon>Micavibrio</taxon>
    </lineage>
</organism>
<dbReference type="PANTHER" id="PTHR32282">
    <property type="entry name" value="BINDING PROTEIN TRANSPEPTIDASE, PUTATIVE-RELATED"/>
    <property type="match status" value="1"/>
</dbReference>
<dbReference type="Pfam" id="PF00912">
    <property type="entry name" value="Transgly"/>
    <property type="match status" value="1"/>
</dbReference>
<keyword evidence="5" id="KW-0808">Transferase</keyword>
<sequence>MTTDKKGSSVDLEQDVSVSANSKKNASWYSRHKKTLHKALAGTLLIGAPLVFEGWRSPLQSWYFNGVASGRFNTQKIDDPKQFPPARGPLDVRRGYAHFQEYDRNLTEKGKWALTYAAPWHDRNILGLQLNLMDVEKPQAGALIKDDTGQTLYEARFPRNIYKSFDDIPPSLVKALLFVENAELLDKHPERQNPAVEWDRFTYASMMQVLKAVGLKGDYPGASTAAVQKEKYKYSEGGFTGSGLSGIFEKFQQMASATTRAYLKDVNTVQGRREIALDYINSLPLSSYPKQGDAEGFGDGMMLWFGRDFSDLNRLLHKPEDQMSAEEMAEAGQAFREAFYLALSIKKPSDYLLRDKGRAELNARVDKLLPYLADMGVISAKLSAAALKAQLEFTKPEETKQRLTIPHNKTVNSLRTELMNAIGAQCGLYCLDRLDATAITTVNKKASDAVTDFLQGLQHPEMAKKAGLIGYQLLREDGLQDIVYSVTLYEAGKDANYLRIQTDTYQGALNLNEGSKLQLGSTAKLRTLVSYLESVAYLHEKFADKSVDDLRSLTDQYTDKLSAWAISYLIGQKTLPEGGNSGLRPMLDASMERTYSANPGETFFTGGGIHRFNNFKSEENGRVPTVRESIQNSHNLPFVRIMRDVVSFTMAHKMNVPDDIYTNTESPERAKYLRQFINNEGEKFLFRAWEEQTGKDSDQLFDILVDKNKNRSPKQMAVIFRLIYPEAPVEAMAAKIHDATYRQTVPQAPGQSDDEYKAQKAAHVTGKMADERSMKAFKGMYEMYAPGKFNLNDLGYLTKIHPLAIWMAQQNLSSTPLSWSQTAESAKKLDDRGQSVMTEVYSWLLKPSKVEAQNKRIRIVLEEVAFSHLHKTWQKNGFSFDKMVPSLGSALGDSGDTPAALAEFSGIIVNGGIRKPSIRFSNLTLAPDTNERRREYARVAGPSRRVMPQEVADVALEAMQGVVQKGTARRIGTLTLDDGRVLNIGGKTGTGDNRDKVFAKGGGLRSSDVKNRTATFVFEIDDPVSGKRFFGTILAYVEGPAAARHKFTSAVPTQIKKNFLQILRPYLNEVCGATPAPVASIQNIQKPQTPPTSGETLRFRFNPAPIPELSWLPESNITPGGETLNDWSMIVKKSPLPKPQ</sequence>
<reference evidence="10 11" key="1">
    <citation type="submission" date="2020-07" db="EMBL/GenBank/DDBJ databases">
        <title>Huge and variable diversity of episymbiotic CPR bacteria and DPANN archaea in groundwater ecosystems.</title>
        <authorList>
            <person name="He C.Y."/>
            <person name="Keren R."/>
            <person name="Whittaker M."/>
            <person name="Farag I.F."/>
            <person name="Doudna J."/>
            <person name="Cate J.H.D."/>
            <person name="Banfield J.F."/>
        </authorList>
    </citation>
    <scope>NUCLEOTIDE SEQUENCE [LARGE SCALE GENOMIC DNA]</scope>
    <source>
        <strain evidence="10">NC_groundwater_70_Ag_B-0.1um_54_66</strain>
    </source>
</reference>
<evidence type="ECO:0000256" key="3">
    <source>
        <dbReference type="ARBA" id="ARBA00022670"/>
    </source>
</evidence>
<dbReference type="GO" id="GO:0006508">
    <property type="term" value="P:proteolysis"/>
    <property type="evidence" value="ECO:0007669"/>
    <property type="project" value="UniProtKB-KW"/>
</dbReference>
<evidence type="ECO:0000256" key="5">
    <source>
        <dbReference type="ARBA" id="ARBA00022679"/>
    </source>
</evidence>
<keyword evidence="6" id="KW-0511">Multifunctional enzyme</keyword>
<evidence type="ECO:0000256" key="1">
    <source>
        <dbReference type="ARBA" id="ARBA00004752"/>
    </source>
</evidence>
<dbReference type="InterPro" id="IPR050396">
    <property type="entry name" value="Glycosyltr_51/Transpeptidase"/>
</dbReference>
<keyword evidence="4" id="KW-0328">Glycosyltransferase</keyword>
<dbReference type="InterPro" id="IPR012338">
    <property type="entry name" value="Beta-lactam/transpept-like"/>
</dbReference>
<comment type="catalytic activity">
    <reaction evidence="8">
        <text>[GlcNAc-(1-&gt;4)-Mur2Ac(oyl-L-Ala-gamma-D-Glu-L-Lys-D-Ala-D-Ala)](n)-di-trans,octa-cis-undecaprenyl diphosphate + beta-D-GlcNAc-(1-&gt;4)-Mur2Ac(oyl-L-Ala-gamma-D-Glu-L-Lys-D-Ala-D-Ala)-di-trans,octa-cis-undecaprenyl diphosphate = [GlcNAc-(1-&gt;4)-Mur2Ac(oyl-L-Ala-gamma-D-Glu-L-Lys-D-Ala-D-Ala)](n+1)-di-trans,octa-cis-undecaprenyl diphosphate + di-trans,octa-cis-undecaprenyl diphosphate + H(+)</text>
        <dbReference type="Rhea" id="RHEA:23708"/>
        <dbReference type="Rhea" id="RHEA-COMP:9602"/>
        <dbReference type="Rhea" id="RHEA-COMP:9603"/>
        <dbReference type="ChEBI" id="CHEBI:15378"/>
        <dbReference type="ChEBI" id="CHEBI:58405"/>
        <dbReference type="ChEBI" id="CHEBI:60033"/>
        <dbReference type="ChEBI" id="CHEBI:78435"/>
        <dbReference type="EC" id="2.4.99.28"/>
    </reaction>
</comment>
<evidence type="ECO:0000256" key="4">
    <source>
        <dbReference type="ARBA" id="ARBA00022676"/>
    </source>
</evidence>
<dbReference type="GO" id="GO:0009252">
    <property type="term" value="P:peptidoglycan biosynthetic process"/>
    <property type="evidence" value="ECO:0007669"/>
    <property type="project" value="TreeGrafter"/>
</dbReference>
<evidence type="ECO:0000313" key="11">
    <source>
        <dbReference type="Proteomes" id="UP000595362"/>
    </source>
</evidence>